<comment type="caution">
    <text evidence="7">The sequence shown here is derived from an EMBL/GenBank/DDBJ whole genome shotgun (WGS) entry which is preliminary data.</text>
</comment>
<reference evidence="7" key="1">
    <citation type="submission" date="2023-04" db="EMBL/GenBank/DDBJ databases">
        <title>Black Yeasts Isolated from many extreme environments.</title>
        <authorList>
            <person name="Coleine C."/>
            <person name="Stajich J.E."/>
            <person name="Selbmann L."/>
        </authorList>
    </citation>
    <scope>NUCLEOTIDE SEQUENCE</scope>
    <source>
        <strain evidence="7">CCFEE 5312</strain>
    </source>
</reference>
<proteinExistence type="inferred from homology"/>
<evidence type="ECO:0000256" key="4">
    <source>
        <dbReference type="ARBA" id="ARBA00042988"/>
    </source>
</evidence>
<comment type="similarity">
    <text evidence="1">Belongs to the Gfo/Idh/MocA family.</text>
</comment>
<evidence type="ECO:0000256" key="3">
    <source>
        <dbReference type="ARBA" id="ARBA00038984"/>
    </source>
</evidence>
<dbReference type="InterPro" id="IPR050984">
    <property type="entry name" value="Gfo/Idh/MocA_domain"/>
</dbReference>
<dbReference type="EMBL" id="JAWDJX010000069">
    <property type="protein sequence ID" value="KAK3047066.1"/>
    <property type="molecule type" value="Genomic_DNA"/>
</dbReference>
<dbReference type="GO" id="GO:0000166">
    <property type="term" value="F:nucleotide binding"/>
    <property type="evidence" value="ECO:0007669"/>
    <property type="project" value="InterPro"/>
</dbReference>
<accession>A0AAJ0D6A3</accession>
<dbReference type="InterPro" id="IPR000683">
    <property type="entry name" value="Gfo/Idh/MocA-like_OxRdtase_N"/>
</dbReference>
<sequence length="495" mass="55126">MPGAFQQGELFGEESLHVTKLETCGGWLVKSRKAPFMKGAHRTRQKRAGIVYGTWDLTYDRHYDFLEHAQKHCDHLVVSVATDACNAAHGKRTLYQSVIGRLEWIKHVGFGIDIVLEEYDGKVNDVQKYNIDVMIFRTDWQGSLEYVRNLCQYCELPFLGAGLQIMRPLRKIGIIAQVVEAPEFREQAAQKAGAVMCDLSSVGVNRCYQLPKRGLNSHHSIMDGTPDDVGALYIAAHSEAMVLLAREALHKQKNVLCDNPLAAFPHDIEELFTLAAKKKLVLLASSAYAYRPAFERLAAIAQNGKIGRILSVLISYTATFDTTELGRQERDTTDALLAVARVMPRRDTPRVPVRLSPEPTFYQTACMATYHLASGDTDAILEITSKPSMSTGEIVVIGSKGSLRVPGLWWEADSFELHLNAPDPESGSADLKQVFHVPSRKGGFRYDIAEFVSLIEGGSAVTSHKPTPRDCIAVAEYREALYAEQYKRPRSRKLS</sequence>
<evidence type="ECO:0000256" key="1">
    <source>
        <dbReference type="ARBA" id="ARBA00010928"/>
    </source>
</evidence>
<evidence type="ECO:0000256" key="5">
    <source>
        <dbReference type="ARBA" id="ARBA00049233"/>
    </source>
</evidence>
<dbReference type="InterPro" id="IPR014729">
    <property type="entry name" value="Rossmann-like_a/b/a_fold"/>
</dbReference>
<dbReference type="Gene3D" id="3.40.50.720">
    <property type="entry name" value="NAD(P)-binding Rossmann-like Domain"/>
    <property type="match status" value="1"/>
</dbReference>
<organism evidence="7 8">
    <name type="scientific">Extremus antarcticus</name>
    <dbReference type="NCBI Taxonomy" id="702011"/>
    <lineage>
        <taxon>Eukaryota</taxon>
        <taxon>Fungi</taxon>
        <taxon>Dikarya</taxon>
        <taxon>Ascomycota</taxon>
        <taxon>Pezizomycotina</taxon>
        <taxon>Dothideomycetes</taxon>
        <taxon>Dothideomycetidae</taxon>
        <taxon>Mycosphaerellales</taxon>
        <taxon>Extremaceae</taxon>
        <taxon>Extremus</taxon>
    </lineage>
</organism>
<keyword evidence="2" id="KW-0560">Oxidoreductase</keyword>
<dbReference type="Gene3D" id="3.40.50.620">
    <property type="entry name" value="HUPs"/>
    <property type="match status" value="1"/>
</dbReference>
<dbReference type="PANTHER" id="PTHR22604">
    <property type="entry name" value="OXIDOREDUCTASES"/>
    <property type="match status" value="1"/>
</dbReference>
<evidence type="ECO:0000259" key="6">
    <source>
        <dbReference type="Pfam" id="PF01408"/>
    </source>
</evidence>
<evidence type="ECO:0000256" key="2">
    <source>
        <dbReference type="ARBA" id="ARBA00023002"/>
    </source>
</evidence>
<comment type="catalytic activity">
    <reaction evidence="5">
        <text>D-xylose + NADP(+) = D-xylono-1,5-lactone + NADPH + H(+)</text>
        <dbReference type="Rhea" id="RHEA:22000"/>
        <dbReference type="ChEBI" id="CHEBI:15378"/>
        <dbReference type="ChEBI" id="CHEBI:15867"/>
        <dbReference type="ChEBI" id="CHEBI:53455"/>
        <dbReference type="ChEBI" id="CHEBI:57783"/>
        <dbReference type="ChEBI" id="CHEBI:58349"/>
        <dbReference type="EC" id="1.1.1.179"/>
    </reaction>
</comment>
<protein>
    <recommendedName>
        <fullName evidence="3">D-xylose 1-dehydrogenase (NADP(+), D-xylono-1,5-lactone-forming)</fullName>
        <ecNumber evidence="3">1.1.1.179</ecNumber>
    </recommendedName>
    <alternativeName>
        <fullName evidence="4">D-xylose-NADP dehydrogenase</fullName>
    </alternativeName>
</protein>
<dbReference type="Gene3D" id="3.30.360.10">
    <property type="entry name" value="Dihydrodipicolinate Reductase, domain 2"/>
    <property type="match status" value="1"/>
</dbReference>
<dbReference type="Pfam" id="PF01408">
    <property type="entry name" value="GFO_IDH_MocA"/>
    <property type="match status" value="1"/>
</dbReference>
<dbReference type="SUPFAM" id="SSF51735">
    <property type="entry name" value="NAD(P)-binding Rossmann-fold domains"/>
    <property type="match status" value="1"/>
</dbReference>
<dbReference type="PANTHER" id="PTHR22604:SF105">
    <property type="entry name" value="TRANS-1,2-DIHYDROBENZENE-1,2-DIOL DEHYDROGENASE"/>
    <property type="match status" value="1"/>
</dbReference>
<keyword evidence="8" id="KW-1185">Reference proteome</keyword>
<evidence type="ECO:0000313" key="7">
    <source>
        <dbReference type="EMBL" id="KAK3047066.1"/>
    </source>
</evidence>
<name>A0AAJ0D6A3_9PEZI</name>
<evidence type="ECO:0000313" key="8">
    <source>
        <dbReference type="Proteomes" id="UP001271007"/>
    </source>
</evidence>
<dbReference type="Proteomes" id="UP001271007">
    <property type="component" value="Unassembled WGS sequence"/>
</dbReference>
<dbReference type="GO" id="GO:0047837">
    <property type="term" value="F:D-xylose 1-dehydrogenase (NADP+) activity"/>
    <property type="evidence" value="ECO:0007669"/>
    <property type="project" value="UniProtKB-EC"/>
</dbReference>
<dbReference type="EC" id="1.1.1.179" evidence="3"/>
<gene>
    <name evidence="7" type="ORF">LTR09_011491</name>
</gene>
<dbReference type="AlphaFoldDB" id="A0AAJ0D6A3"/>
<dbReference type="SUPFAM" id="SSF52374">
    <property type="entry name" value="Nucleotidylyl transferase"/>
    <property type="match status" value="1"/>
</dbReference>
<dbReference type="InterPro" id="IPR036291">
    <property type="entry name" value="NAD(P)-bd_dom_sf"/>
</dbReference>
<feature type="domain" description="Gfo/Idh/MocA-like oxidoreductase N-terminal" evidence="6">
    <location>
        <begin position="220"/>
        <end position="282"/>
    </location>
</feature>